<evidence type="ECO:0000256" key="1">
    <source>
        <dbReference type="SAM" id="MobiDB-lite"/>
    </source>
</evidence>
<dbReference type="PATRIC" id="fig|1122180.6.peg.1489"/>
<organism evidence="4 5">
    <name type="scientific">Limimaricola hongkongensis DSM 17492</name>
    <dbReference type="NCBI Taxonomy" id="1122180"/>
    <lineage>
        <taxon>Bacteria</taxon>
        <taxon>Pseudomonadati</taxon>
        <taxon>Pseudomonadota</taxon>
        <taxon>Alphaproteobacteria</taxon>
        <taxon>Rhodobacterales</taxon>
        <taxon>Paracoccaceae</taxon>
        <taxon>Limimaricola</taxon>
    </lineage>
</organism>
<sequence>MHHKDRQADGAPGATGWPRRDLRRDDSGSIIIFSLFMMVIMLAIGGIGVDTMRVEAKRNHLQTTLDRAVLAAADLQQSRDPEAVVRDYFTKAGLIDSLGKVEVVQTLNSRTVRAEAEMPVSTTLLRMAGIDALSAPAAGSATESVSDIEIGLVLDVSGSMGDNNKLPRLKTAGSEFINTMFDNVEPEHLSISVVPYATQVNLGRPLAEAYGMVGGLASVGEHAFSYCVDLPPTAYLTTVQLPAGLVQAGHFDASSSGGRYDRMGLDTPVCRTDASFEVLPWSNDRTKLLDKIAALRDSGWTSTEMGVNWGAALLDPSARAALTGMIGNGVGANLAGWPRDFDTPEGMKVLVVMTDGENTRDYRLQAPYRTDTPSDVWLDGDDDYYVYVGSGWYFRAKEQGWTQTRRGTRLSWAELFSRMTVGEHAYHLRYMQNYSRSTRDAWKAIVDTTWSTTKDARTRSICAAARARGIIVFTIGFEVNSHAAEIMAECASSPSHFYRVEGLEISSAFTSIATKINALRLIQ</sequence>
<proteinExistence type="predicted"/>
<evidence type="ECO:0000259" key="3">
    <source>
        <dbReference type="Pfam" id="PF13400"/>
    </source>
</evidence>
<dbReference type="SUPFAM" id="SSF53300">
    <property type="entry name" value="vWA-like"/>
    <property type="match status" value="1"/>
</dbReference>
<dbReference type="Gene3D" id="3.40.50.410">
    <property type="entry name" value="von Willebrand factor, type A domain"/>
    <property type="match status" value="1"/>
</dbReference>
<accession>A0A017HDX0</accession>
<keyword evidence="2" id="KW-0812">Transmembrane</keyword>
<dbReference type="eggNOG" id="COG4655">
    <property type="taxonomic scope" value="Bacteria"/>
</dbReference>
<dbReference type="Pfam" id="PF13400">
    <property type="entry name" value="Tad"/>
    <property type="match status" value="1"/>
</dbReference>
<dbReference type="HOGENOM" id="CLU_026005_1_0_5"/>
<comment type="caution">
    <text evidence="4">The sequence shown here is derived from an EMBL/GenBank/DDBJ whole genome shotgun (WGS) entry which is preliminary data.</text>
</comment>
<reference evidence="4 5" key="1">
    <citation type="submission" date="2013-03" db="EMBL/GenBank/DDBJ databases">
        <authorList>
            <person name="Fiebig A."/>
            <person name="Goeker M."/>
            <person name="Klenk H.-P.P."/>
        </authorList>
    </citation>
    <scope>NUCLEOTIDE SEQUENCE [LARGE SCALE GENOMIC DNA]</scope>
    <source>
        <strain evidence="4 5">DSM 17492</strain>
    </source>
</reference>
<keyword evidence="5" id="KW-1185">Reference proteome</keyword>
<dbReference type="InterPro" id="IPR036465">
    <property type="entry name" value="vWFA_dom_sf"/>
</dbReference>
<dbReference type="Proteomes" id="UP000025047">
    <property type="component" value="Unassembled WGS sequence"/>
</dbReference>
<dbReference type="InterPro" id="IPR028087">
    <property type="entry name" value="Tad_N"/>
</dbReference>
<feature type="domain" description="Putative Flp pilus-assembly TadG-like N-terminal" evidence="3">
    <location>
        <begin position="28"/>
        <end position="73"/>
    </location>
</feature>
<keyword evidence="2" id="KW-1133">Transmembrane helix</keyword>
<gene>
    <name evidence="4" type="ORF">Lokhon_01510</name>
</gene>
<evidence type="ECO:0000313" key="5">
    <source>
        <dbReference type="Proteomes" id="UP000025047"/>
    </source>
</evidence>
<name>A0A017HDX0_9RHOB</name>
<dbReference type="EMBL" id="APGJ01000004">
    <property type="protein sequence ID" value="EYD72707.1"/>
    <property type="molecule type" value="Genomic_DNA"/>
</dbReference>
<feature type="region of interest" description="Disordered" evidence="1">
    <location>
        <begin position="1"/>
        <end position="20"/>
    </location>
</feature>
<evidence type="ECO:0000256" key="2">
    <source>
        <dbReference type="SAM" id="Phobius"/>
    </source>
</evidence>
<keyword evidence="2" id="KW-0472">Membrane</keyword>
<dbReference type="AlphaFoldDB" id="A0A017HDX0"/>
<protein>
    <recommendedName>
        <fullName evidence="3">Putative Flp pilus-assembly TadG-like N-terminal domain-containing protein</fullName>
    </recommendedName>
</protein>
<evidence type="ECO:0000313" key="4">
    <source>
        <dbReference type="EMBL" id="EYD72707.1"/>
    </source>
</evidence>
<feature type="transmembrane region" description="Helical" evidence="2">
    <location>
        <begin position="29"/>
        <end position="49"/>
    </location>
</feature>
<dbReference type="STRING" id="1122180.Lokhon_01510"/>